<accession>K2G4D8</accession>
<protein>
    <submittedName>
        <fullName evidence="1">Uncharacterized protein</fullName>
    </submittedName>
</protein>
<dbReference type="AlphaFoldDB" id="K2G4D8"/>
<evidence type="ECO:0000313" key="1">
    <source>
        <dbReference type="EMBL" id="EKE29172.1"/>
    </source>
</evidence>
<gene>
    <name evidence="1" type="ORF">ACD_2C00211G0006</name>
</gene>
<sequence>MTRLLNYCMKPWIACQLIMRYIICYDWCIWKKKENTKNQNSHLRKHLLFQNHKTRKSICHLWKSSQLQTL</sequence>
<reference evidence="1" key="1">
    <citation type="journal article" date="2012" name="Science">
        <title>Fermentation, hydrogen, and sulfur metabolism in multiple uncultivated bacterial phyla.</title>
        <authorList>
            <person name="Wrighton K.C."/>
            <person name="Thomas B.C."/>
            <person name="Sharon I."/>
            <person name="Miller C.S."/>
            <person name="Castelle C.J."/>
            <person name="VerBerkmoes N.C."/>
            <person name="Wilkins M.J."/>
            <person name="Hettich R.L."/>
            <person name="Lipton M.S."/>
            <person name="Williams K.H."/>
            <person name="Long P.E."/>
            <person name="Banfield J.F."/>
        </authorList>
    </citation>
    <scope>NUCLEOTIDE SEQUENCE [LARGE SCALE GENOMIC DNA]</scope>
</reference>
<comment type="caution">
    <text evidence="1">The sequence shown here is derived from an EMBL/GenBank/DDBJ whole genome shotgun (WGS) entry which is preliminary data.</text>
</comment>
<name>K2G4D8_9BACT</name>
<proteinExistence type="predicted"/>
<dbReference type="EMBL" id="AMFJ01000211">
    <property type="protein sequence ID" value="EKE29172.1"/>
    <property type="molecule type" value="Genomic_DNA"/>
</dbReference>
<organism evidence="1">
    <name type="scientific">uncultured bacterium</name>
    <name type="common">gcode 4</name>
    <dbReference type="NCBI Taxonomy" id="1234023"/>
    <lineage>
        <taxon>Bacteria</taxon>
        <taxon>environmental samples</taxon>
    </lineage>
</organism>